<proteinExistence type="predicted"/>
<accession>A0A6A5Z7V1</accession>
<sequence length="166" mass="18587">MIIPLCNESFWESHVDSPSFVCSFGSFLCLATLSHEVRGWSPPALSDATLADIQAFEAAYVVHQRTLKIIQAVQRQIEEFFKLSYAVVAIVTPSGSCAQSTGAMRRIRGSWDCSPRRSLSSQATIFVILQRLTYLIRIPQLSILEGPWICILFVWQPKGKVRDALP</sequence>
<reference evidence="1" key="1">
    <citation type="journal article" date="2020" name="Stud. Mycol.">
        <title>101 Dothideomycetes genomes: a test case for predicting lifestyles and emergence of pathogens.</title>
        <authorList>
            <person name="Haridas S."/>
            <person name="Albert R."/>
            <person name="Binder M."/>
            <person name="Bloem J."/>
            <person name="Labutti K."/>
            <person name="Salamov A."/>
            <person name="Andreopoulos B."/>
            <person name="Baker S."/>
            <person name="Barry K."/>
            <person name="Bills G."/>
            <person name="Bluhm B."/>
            <person name="Cannon C."/>
            <person name="Castanera R."/>
            <person name="Culley D."/>
            <person name="Daum C."/>
            <person name="Ezra D."/>
            <person name="Gonzalez J."/>
            <person name="Henrissat B."/>
            <person name="Kuo A."/>
            <person name="Liang C."/>
            <person name="Lipzen A."/>
            <person name="Lutzoni F."/>
            <person name="Magnuson J."/>
            <person name="Mondo S."/>
            <person name="Nolan M."/>
            <person name="Ohm R."/>
            <person name="Pangilinan J."/>
            <person name="Park H.-J."/>
            <person name="Ramirez L."/>
            <person name="Alfaro M."/>
            <person name="Sun H."/>
            <person name="Tritt A."/>
            <person name="Yoshinaga Y."/>
            <person name="Zwiers L.-H."/>
            <person name="Turgeon B."/>
            <person name="Goodwin S."/>
            <person name="Spatafora J."/>
            <person name="Crous P."/>
            <person name="Grigoriev I."/>
        </authorList>
    </citation>
    <scope>NUCLEOTIDE SEQUENCE</scope>
    <source>
        <strain evidence="1">CBS 627.86</strain>
    </source>
</reference>
<dbReference type="AlphaFoldDB" id="A0A6A5Z7V1"/>
<evidence type="ECO:0000313" key="2">
    <source>
        <dbReference type="Proteomes" id="UP000799770"/>
    </source>
</evidence>
<gene>
    <name evidence="1" type="ORF">BDV96DRAFT_81446</name>
</gene>
<evidence type="ECO:0000313" key="1">
    <source>
        <dbReference type="EMBL" id="KAF2115500.1"/>
    </source>
</evidence>
<dbReference type="EMBL" id="ML977323">
    <property type="protein sequence ID" value="KAF2115500.1"/>
    <property type="molecule type" value="Genomic_DNA"/>
</dbReference>
<protein>
    <submittedName>
        <fullName evidence="1">Uncharacterized protein</fullName>
    </submittedName>
</protein>
<name>A0A6A5Z7V1_9PLEO</name>
<organism evidence="1 2">
    <name type="scientific">Lophiotrema nucula</name>
    <dbReference type="NCBI Taxonomy" id="690887"/>
    <lineage>
        <taxon>Eukaryota</taxon>
        <taxon>Fungi</taxon>
        <taxon>Dikarya</taxon>
        <taxon>Ascomycota</taxon>
        <taxon>Pezizomycotina</taxon>
        <taxon>Dothideomycetes</taxon>
        <taxon>Pleosporomycetidae</taxon>
        <taxon>Pleosporales</taxon>
        <taxon>Lophiotremataceae</taxon>
        <taxon>Lophiotrema</taxon>
    </lineage>
</organism>
<keyword evidence="2" id="KW-1185">Reference proteome</keyword>
<dbReference type="Proteomes" id="UP000799770">
    <property type="component" value="Unassembled WGS sequence"/>
</dbReference>